<sequence length="68" mass="7905">QCRLSAGELGKFQLRDTVVLPFQRIVKYSLLLHTMKKNVPTTDQNGDTKRQILEKAEQLMIVKNKNYD</sequence>
<dbReference type="Proteomes" id="UP000676336">
    <property type="component" value="Unassembled WGS sequence"/>
</dbReference>
<protein>
    <recommendedName>
        <fullName evidence="1">DH domain-containing protein</fullName>
    </recommendedName>
</protein>
<dbReference type="EMBL" id="CAJOBJ010368661">
    <property type="protein sequence ID" value="CAF5222351.1"/>
    <property type="molecule type" value="Genomic_DNA"/>
</dbReference>
<dbReference type="Proteomes" id="UP000681720">
    <property type="component" value="Unassembled WGS sequence"/>
</dbReference>
<evidence type="ECO:0000313" key="4">
    <source>
        <dbReference type="Proteomes" id="UP000681720"/>
    </source>
</evidence>
<name>A0A8S3JRP2_9BILA</name>
<reference evidence="3" key="1">
    <citation type="submission" date="2021-02" db="EMBL/GenBank/DDBJ databases">
        <authorList>
            <person name="Nowell W R."/>
        </authorList>
    </citation>
    <scope>NUCLEOTIDE SEQUENCE</scope>
</reference>
<feature type="non-terminal residue" evidence="3">
    <location>
        <position position="1"/>
    </location>
</feature>
<dbReference type="InterPro" id="IPR035899">
    <property type="entry name" value="DBL_dom_sf"/>
</dbReference>
<dbReference type="EMBL" id="CAJOBI010302446">
    <property type="protein sequence ID" value="CAF5166283.1"/>
    <property type="molecule type" value="Genomic_DNA"/>
</dbReference>
<evidence type="ECO:0000259" key="1">
    <source>
        <dbReference type="PROSITE" id="PS50010"/>
    </source>
</evidence>
<feature type="domain" description="DH" evidence="1">
    <location>
        <begin position="1"/>
        <end position="68"/>
    </location>
</feature>
<dbReference type="InterPro" id="IPR000219">
    <property type="entry name" value="DH_dom"/>
</dbReference>
<comment type="caution">
    <text evidence="3">The sequence shown here is derived from an EMBL/GenBank/DDBJ whole genome shotgun (WGS) entry which is preliminary data.</text>
</comment>
<accession>A0A8S3JRP2</accession>
<gene>
    <name evidence="3" type="ORF">GIL414_LOCUS85022</name>
    <name evidence="2" type="ORF">SMN809_LOCUS65023</name>
</gene>
<organism evidence="3 4">
    <name type="scientific">Rotaria magnacalcarata</name>
    <dbReference type="NCBI Taxonomy" id="392030"/>
    <lineage>
        <taxon>Eukaryota</taxon>
        <taxon>Metazoa</taxon>
        <taxon>Spiralia</taxon>
        <taxon>Gnathifera</taxon>
        <taxon>Rotifera</taxon>
        <taxon>Eurotatoria</taxon>
        <taxon>Bdelloidea</taxon>
        <taxon>Philodinida</taxon>
        <taxon>Philodinidae</taxon>
        <taxon>Rotaria</taxon>
    </lineage>
</organism>
<dbReference type="PROSITE" id="PS50010">
    <property type="entry name" value="DH_2"/>
    <property type="match status" value="1"/>
</dbReference>
<dbReference type="GO" id="GO:0005085">
    <property type="term" value="F:guanyl-nucleotide exchange factor activity"/>
    <property type="evidence" value="ECO:0007669"/>
    <property type="project" value="InterPro"/>
</dbReference>
<dbReference type="SUPFAM" id="SSF48065">
    <property type="entry name" value="DBL homology domain (DH-domain)"/>
    <property type="match status" value="1"/>
</dbReference>
<dbReference type="Gene3D" id="1.20.900.10">
    <property type="entry name" value="Dbl homology (DH) domain"/>
    <property type="match status" value="1"/>
</dbReference>
<evidence type="ECO:0000313" key="3">
    <source>
        <dbReference type="EMBL" id="CAF5222351.1"/>
    </source>
</evidence>
<evidence type="ECO:0000313" key="2">
    <source>
        <dbReference type="EMBL" id="CAF5166283.1"/>
    </source>
</evidence>
<dbReference type="Pfam" id="PF00621">
    <property type="entry name" value="RhoGEF"/>
    <property type="match status" value="1"/>
</dbReference>
<dbReference type="AlphaFoldDB" id="A0A8S3JRP2"/>
<proteinExistence type="predicted"/>